<reference evidence="2" key="2">
    <citation type="journal article" date="2015" name="Fish Shellfish Immunol.">
        <title>Early steps in the European eel (Anguilla anguilla)-Vibrio vulnificus interaction in the gills: Role of the RtxA13 toxin.</title>
        <authorList>
            <person name="Callol A."/>
            <person name="Pajuelo D."/>
            <person name="Ebbesson L."/>
            <person name="Teles M."/>
            <person name="MacKenzie S."/>
            <person name="Amaro C."/>
        </authorList>
    </citation>
    <scope>NUCLEOTIDE SEQUENCE</scope>
</reference>
<accession>A0A0E9V794</accession>
<evidence type="ECO:0000256" key="1">
    <source>
        <dbReference type="SAM" id="SignalP"/>
    </source>
</evidence>
<name>A0A0E9V794_ANGAN</name>
<reference evidence="2" key="1">
    <citation type="submission" date="2014-11" db="EMBL/GenBank/DDBJ databases">
        <authorList>
            <person name="Amaro Gonzalez C."/>
        </authorList>
    </citation>
    <scope>NUCLEOTIDE SEQUENCE</scope>
</reference>
<dbReference type="AlphaFoldDB" id="A0A0E9V794"/>
<feature type="chain" id="PRO_5002433938" evidence="1">
    <location>
        <begin position="18"/>
        <end position="54"/>
    </location>
</feature>
<sequence>MVMLGLCAAALPCVTHFMKLPINSSCADVSSRGSQKFGSERCNRGQTIFMRYTF</sequence>
<feature type="signal peptide" evidence="1">
    <location>
        <begin position="1"/>
        <end position="17"/>
    </location>
</feature>
<evidence type="ECO:0000313" key="2">
    <source>
        <dbReference type="EMBL" id="JAH73866.1"/>
    </source>
</evidence>
<organism evidence="2">
    <name type="scientific">Anguilla anguilla</name>
    <name type="common">European freshwater eel</name>
    <name type="synonym">Muraena anguilla</name>
    <dbReference type="NCBI Taxonomy" id="7936"/>
    <lineage>
        <taxon>Eukaryota</taxon>
        <taxon>Metazoa</taxon>
        <taxon>Chordata</taxon>
        <taxon>Craniata</taxon>
        <taxon>Vertebrata</taxon>
        <taxon>Euteleostomi</taxon>
        <taxon>Actinopterygii</taxon>
        <taxon>Neopterygii</taxon>
        <taxon>Teleostei</taxon>
        <taxon>Anguilliformes</taxon>
        <taxon>Anguillidae</taxon>
        <taxon>Anguilla</taxon>
    </lineage>
</organism>
<dbReference type="EMBL" id="GBXM01034711">
    <property type="protein sequence ID" value="JAH73866.1"/>
    <property type="molecule type" value="Transcribed_RNA"/>
</dbReference>
<keyword evidence="1" id="KW-0732">Signal</keyword>
<proteinExistence type="predicted"/>
<protein>
    <submittedName>
        <fullName evidence="2">Uncharacterized protein</fullName>
    </submittedName>
</protein>